<accession>A0A392VK17</accession>
<reference evidence="1 2" key="1">
    <citation type="journal article" date="2018" name="Front. Plant Sci.">
        <title>Red Clover (Trifolium pratense) and Zigzag Clover (T. medium) - A Picture of Genomic Similarities and Differences.</title>
        <authorList>
            <person name="Dluhosova J."/>
            <person name="Istvanek J."/>
            <person name="Nedelnik J."/>
            <person name="Repkova J."/>
        </authorList>
    </citation>
    <scope>NUCLEOTIDE SEQUENCE [LARGE SCALE GENOMIC DNA]</scope>
    <source>
        <strain evidence="2">cv. 10/8</strain>
        <tissue evidence="1">Leaf</tissue>
    </source>
</reference>
<dbReference type="EMBL" id="LXQA011148077">
    <property type="protein sequence ID" value="MCI86730.1"/>
    <property type="molecule type" value="Genomic_DNA"/>
</dbReference>
<sequence length="26" mass="2755">SVEICMSQGVRIASTPVPDSYPSMSL</sequence>
<evidence type="ECO:0000313" key="1">
    <source>
        <dbReference type="EMBL" id="MCI86730.1"/>
    </source>
</evidence>
<evidence type="ECO:0000313" key="2">
    <source>
        <dbReference type="Proteomes" id="UP000265520"/>
    </source>
</evidence>
<keyword evidence="2" id="KW-1185">Reference proteome</keyword>
<feature type="non-terminal residue" evidence="1">
    <location>
        <position position="1"/>
    </location>
</feature>
<dbReference type="Proteomes" id="UP000265520">
    <property type="component" value="Unassembled WGS sequence"/>
</dbReference>
<comment type="caution">
    <text evidence="1">The sequence shown here is derived from an EMBL/GenBank/DDBJ whole genome shotgun (WGS) entry which is preliminary data.</text>
</comment>
<name>A0A392VK17_9FABA</name>
<proteinExistence type="predicted"/>
<organism evidence="1 2">
    <name type="scientific">Trifolium medium</name>
    <dbReference type="NCBI Taxonomy" id="97028"/>
    <lineage>
        <taxon>Eukaryota</taxon>
        <taxon>Viridiplantae</taxon>
        <taxon>Streptophyta</taxon>
        <taxon>Embryophyta</taxon>
        <taxon>Tracheophyta</taxon>
        <taxon>Spermatophyta</taxon>
        <taxon>Magnoliopsida</taxon>
        <taxon>eudicotyledons</taxon>
        <taxon>Gunneridae</taxon>
        <taxon>Pentapetalae</taxon>
        <taxon>rosids</taxon>
        <taxon>fabids</taxon>
        <taxon>Fabales</taxon>
        <taxon>Fabaceae</taxon>
        <taxon>Papilionoideae</taxon>
        <taxon>50 kb inversion clade</taxon>
        <taxon>NPAAA clade</taxon>
        <taxon>Hologalegina</taxon>
        <taxon>IRL clade</taxon>
        <taxon>Trifolieae</taxon>
        <taxon>Trifolium</taxon>
    </lineage>
</organism>
<dbReference type="AlphaFoldDB" id="A0A392VK17"/>
<protein>
    <submittedName>
        <fullName evidence="1">Uncharacterized protein</fullName>
    </submittedName>
</protein>